<comment type="similarity">
    <text evidence="1">Belongs to the CutA family.</text>
</comment>
<dbReference type="Gene3D" id="3.30.70.120">
    <property type="match status" value="1"/>
</dbReference>
<keyword evidence="3" id="KW-1185">Reference proteome</keyword>
<dbReference type="RefSeq" id="WP_343895434.1">
    <property type="nucleotide sequence ID" value="NZ_BAAAFZ010000028.1"/>
</dbReference>
<sequence>MTTEGDQVLSVYVTAADAEEARRIGRALVEENLAACVNILPGHTAIYRWEGKVEEGAECAFLAKTTAGRFDALRARVRALHSYDLPCIVAFPAEAGDPEFLDWVRAGVVPQRAPP</sequence>
<reference evidence="2 3" key="1">
    <citation type="journal article" date="2019" name="Int. J. Syst. Evol. Microbiol.">
        <title>The Global Catalogue of Microorganisms (GCM) 10K type strain sequencing project: providing services to taxonomists for standard genome sequencing and annotation.</title>
        <authorList>
            <consortium name="The Broad Institute Genomics Platform"/>
            <consortium name="The Broad Institute Genome Sequencing Center for Infectious Disease"/>
            <person name="Wu L."/>
            <person name="Ma J."/>
        </authorList>
    </citation>
    <scope>NUCLEOTIDE SEQUENCE [LARGE SCALE GENOMIC DNA]</scope>
    <source>
        <strain evidence="2 3">JCM 9933</strain>
    </source>
</reference>
<evidence type="ECO:0000313" key="2">
    <source>
        <dbReference type="EMBL" id="GAA0583918.1"/>
    </source>
</evidence>
<proteinExistence type="inferred from homology"/>
<dbReference type="Pfam" id="PF03091">
    <property type="entry name" value="CutA1"/>
    <property type="match status" value="1"/>
</dbReference>
<gene>
    <name evidence="2" type="ORF">GCM10009416_22930</name>
</gene>
<dbReference type="Proteomes" id="UP001501588">
    <property type="component" value="Unassembled WGS sequence"/>
</dbReference>
<dbReference type="EMBL" id="BAAAFZ010000028">
    <property type="protein sequence ID" value="GAA0583918.1"/>
    <property type="molecule type" value="Genomic_DNA"/>
</dbReference>
<dbReference type="PANTHER" id="PTHR23419">
    <property type="entry name" value="DIVALENT CATION TOLERANCE CUTA-RELATED"/>
    <property type="match status" value="1"/>
</dbReference>
<comment type="caution">
    <text evidence="2">The sequence shown here is derived from an EMBL/GenBank/DDBJ whole genome shotgun (WGS) entry which is preliminary data.</text>
</comment>
<protein>
    <submittedName>
        <fullName evidence="2">Divalent-cation tolerance protein CutA</fullName>
    </submittedName>
</protein>
<dbReference type="InterPro" id="IPR015867">
    <property type="entry name" value="N-reg_PII/ATP_PRibTrfase_C"/>
</dbReference>
<dbReference type="SUPFAM" id="SSF54913">
    <property type="entry name" value="GlnB-like"/>
    <property type="match status" value="1"/>
</dbReference>
<dbReference type="InterPro" id="IPR004323">
    <property type="entry name" value="Ion_tolerance_CutA"/>
</dbReference>
<dbReference type="PANTHER" id="PTHR23419:SF8">
    <property type="entry name" value="FI09726P"/>
    <property type="match status" value="1"/>
</dbReference>
<evidence type="ECO:0000313" key="3">
    <source>
        <dbReference type="Proteomes" id="UP001501588"/>
    </source>
</evidence>
<evidence type="ECO:0000256" key="1">
    <source>
        <dbReference type="ARBA" id="ARBA00010169"/>
    </source>
</evidence>
<organism evidence="2 3">
    <name type="scientific">Craurococcus roseus</name>
    <dbReference type="NCBI Taxonomy" id="77585"/>
    <lineage>
        <taxon>Bacteria</taxon>
        <taxon>Pseudomonadati</taxon>
        <taxon>Pseudomonadota</taxon>
        <taxon>Alphaproteobacteria</taxon>
        <taxon>Acetobacterales</taxon>
        <taxon>Acetobacteraceae</taxon>
        <taxon>Craurococcus</taxon>
    </lineage>
</organism>
<name>A0ABN1F724_9PROT</name>
<dbReference type="InterPro" id="IPR011322">
    <property type="entry name" value="N-reg_PII-like_a/b"/>
</dbReference>
<accession>A0ABN1F724</accession>